<dbReference type="Pfam" id="PF00571">
    <property type="entry name" value="CBS"/>
    <property type="match status" value="2"/>
</dbReference>
<feature type="domain" description="CBS" evidence="3">
    <location>
        <begin position="146"/>
        <end position="201"/>
    </location>
</feature>
<dbReference type="InterPro" id="IPR051257">
    <property type="entry name" value="Diverse_CBS-Domain"/>
</dbReference>
<evidence type="ECO:0000256" key="1">
    <source>
        <dbReference type="ARBA" id="ARBA00023122"/>
    </source>
</evidence>
<evidence type="ECO:0000313" key="5">
    <source>
        <dbReference type="Proteomes" id="UP000235116"/>
    </source>
</evidence>
<evidence type="ECO:0000313" key="4">
    <source>
        <dbReference type="EMBL" id="AUM11090.1"/>
    </source>
</evidence>
<evidence type="ECO:0000259" key="3">
    <source>
        <dbReference type="PROSITE" id="PS51371"/>
    </source>
</evidence>
<protein>
    <recommendedName>
        <fullName evidence="3">CBS domain-containing protein</fullName>
    </recommendedName>
</protein>
<dbReference type="Gene3D" id="3.10.580.10">
    <property type="entry name" value="CBS-domain"/>
    <property type="match status" value="1"/>
</dbReference>
<sequence>MTFTVYGMSGPDHWPLEKLFKQPQLQAAEKISKLRPTGPDVVPPQSYQRGHSRQVYARIDKLTEGQSLIAAKQLMSSPVITVSTRNSIQDALNLFKRFGFRHLPVLGNNQIITGILSDRDALHFLSGMDLPPKKSPSPDLSIVNIMKREVLTASPDTDARYIARLFVERRIGAMPIVDSGTLHGILTRSDILTGIMKHFSLNLWA</sequence>
<dbReference type="SMART" id="SM00116">
    <property type="entry name" value="CBS"/>
    <property type="match status" value="2"/>
</dbReference>
<organism evidence="4 5">
    <name type="scientific">Ketobacter alkanivorans</name>
    <dbReference type="NCBI Taxonomy" id="1917421"/>
    <lineage>
        <taxon>Bacteria</taxon>
        <taxon>Pseudomonadati</taxon>
        <taxon>Pseudomonadota</taxon>
        <taxon>Gammaproteobacteria</taxon>
        <taxon>Pseudomonadales</taxon>
        <taxon>Ketobacteraceae</taxon>
        <taxon>Ketobacter</taxon>
    </lineage>
</organism>
<dbReference type="PROSITE" id="PS51371">
    <property type="entry name" value="CBS"/>
    <property type="match status" value="2"/>
</dbReference>
<reference evidence="5" key="1">
    <citation type="submission" date="2017-08" db="EMBL/GenBank/DDBJ databases">
        <title>Direct submision.</title>
        <authorList>
            <person name="Kim S.-J."/>
            <person name="Rhee S.-K."/>
        </authorList>
    </citation>
    <scope>NUCLEOTIDE SEQUENCE [LARGE SCALE GENOMIC DNA]</scope>
    <source>
        <strain evidence="5">GI5</strain>
    </source>
</reference>
<dbReference type="InterPro" id="IPR046342">
    <property type="entry name" value="CBS_dom_sf"/>
</dbReference>
<accession>A0A2K9LFR8</accession>
<dbReference type="PANTHER" id="PTHR43080">
    <property type="entry name" value="CBS DOMAIN-CONTAINING PROTEIN CBSX3, MITOCHONDRIAL"/>
    <property type="match status" value="1"/>
</dbReference>
<name>A0A2K9LFR8_9GAMM</name>
<dbReference type="EMBL" id="CP022684">
    <property type="protein sequence ID" value="AUM11090.1"/>
    <property type="molecule type" value="Genomic_DNA"/>
</dbReference>
<dbReference type="OrthoDB" id="9790355at2"/>
<dbReference type="SUPFAM" id="SSF54631">
    <property type="entry name" value="CBS-domain pair"/>
    <property type="match status" value="1"/>
</dbReference>
<dbReference type="RefSeq" id="WP_101892430.1">
    <property type="nucleotide sequence ID" value="NZ_CP022684.1"/>
</dbReference>
<gene>
    <name evidence="4" type="ORF">Kalk_00970</name>
</gene>
<feature type="domain" description="CBS" evidence="3">
    <location>
        <begin position="75"/>
        <end position="132"/>
    </location>
</feature>
<dbReference type="InterPro" id="IPR000644">
    <property type="entry name" value="CBS_dom"/>
</dbReference>
<dbReference type="AlphaFoldDB" id="A0A2K9LFR8"/>
<dbReference type="PANTHER" id="PTHR43080:SF2">
    <property type="entry name" value="CBS DOMAIN-CONTAINING PROTEIN"/>
    <property type="match status" value="1"/>
</dbReference>
<keyword evidence="1 2" id="KW-0129">CBS domain</keyword>
<dbReference type="KEGG" id="kak:Kalk_00970"/>
<proteinExistence type="predicted"/>
<keyword evidence="5" id="KW-1185">Reference proteome</keyword>
<dbReference type="Proteomes" id="UP000235116">
    <property type="component" value="Chromosome"/>
</dbReference>
<evidence type="ECO:0000256" key="2">
    <source>
        <dbReference type="PROSITE-ProRule" id="PRU00703"/>
    </source>
</evidence>